<dbReference type="GeneID" id="5055142"/>
<dbReference type="RefSeq" id="WP_011901761.1">
    <property type="nucleotide sequence ID" value="NZ_JAAVJF010000004.1"/>
</dbReference>
<proteinExistence type="predicted"/>
<evidence type="ECO:0000313" key="1">
    <source>
        <dbReference type="EMBL" id="NYR16178.1"/>
    </source>
</evidence>
<evidence type="ECO:0000313" key="2">
    <source>
        <dbReference type="Proteomes" id="UP000554766"/>
    </source>
</evidence>
<dbReference type="OMA" id="LECCREC"/>
<name>A0A7L4PB77_9CREN</name>
<dbReference type="EMBL" id="JAAVJF010000004">
    <property type="protein sequence ID" value="NYR16178.1"/>
    <property type="molecule type" value="Genomic_DNA"/>
</dbReference>
<keyword evidence="2" id="KW-1185">Reference proteome</keyword>
<comment type="caution">
    <text evidence="1">The sequence shown here is derived from an EMBL/GenBank/DDBJ whole genome shotgun (WGS) entry which is preliminary data.</text>
</comment>
<protein>
    <submittedName>
        <fullName evidence="1">Uncharacterized protein</fullName>
    </submittedName>
</protein>
<gene>
    <name evidence="1" type="ORF">HC235_09600</name>
</gene>
<reference evidence="1 2" key="1">
    <citation type="journal article" date="2020" name="Nat. Commun.">
        <title>The structures of two archaeal type IV pili illuminate evolutionary relationships.</title>
        <authorList>
            <person name="Wang F."/>
            <person name="Baquero D.P."/>
            <person name="Su Z."/>
            <person name="Beltran L.C."/>
            <person name="Prangishvili D."/>
            <person name="Krupovic M."/>
            <person name="Egelman E.H."/>
        </authorList>
    </citation>
    <scope>NUCLEOTIDE SEQUENCE [LARGE SCALE GENOMIC DNA]</scope>
    <source>
        <strain evidence="1 2">2GA</strain>
    </source>
</reference>
<accession>A0A7L4PB77</accession>
<dbReference type="AlphaFoldDB" id="A0A7L4PB77"/>
<organism evidence="1 2">
    <name type="scientific">Pyrobaculum arsenaticum</name>
    <dbReference type="NCBI Taxonomy" id="121277"/>
    <lineage>
        <taxon>Archaea</taxon>
        <taxon>Thermoproteota</taxon>
        <taxon>Thermoprotei</taxon>
        <taxon>Thermoproteales</taxon>
        <taxon>Thermoproteaceae</taxon>
        <taxon>Pyrobaculum</taxon>
    </lineage>
</organism>
<sequence length="148" mass="16346">MHRGIALVDWREGLVSYVEADDAAMEEFRRILKLCGGSIERRALPCLKSLVSRVKVKSVLYITDLYGISNLVAFEQKVARQHLLDKIWSYLDGLLCTSGDVECGEDVRLSCCKQCGDACMLATVVGLAHLGVEVDLRDKIRSLLGGES</sequence>
<dbReference type="Proteomes" id="UP000554766">
    <property type="component" value="Unassembled WGS sequence"/>
</dbReference>